<keyword evidence="4" id="KW-1185">Reference proteome</keyword>
<sequence>MLRSRKVTAAVTTLPPFTARMARTAATARTAGTGLALALTLGLAPPVAHAASPGNGSPAPGPQAPGPRGTDTSTDTDTRQDRHTAPRGGSGHTKSEVHRFLASFYGAHGPSPQQRERHVSGFLKAKQARNPEQDVILCARNTPRAIGVGPVTVGGPSGFGWAPVTAYWADGTTSTSTAYVALDSQPIELHDVMCAN</sequence>
<feature type="chain" id="PRO_5045369680" evidence="2">
    <location>
        <begin position="51"/>
        <end position="196"/>
    </location>
</feature>
<evidence type="ECO:0000256" key="2">
    <source>
        <dbReference type="SAM" id="SignalP"/>
    </source>
</evidence>
<proteinExistence type="predicted"/>
<evidence type="ECO:0000256" key="1">
    <source>
        <dbReference type="SAM" id="MobiDB-lite"/>
    </source>
</evidence>
<feature type="signal peptide" evidence="2">
    <location>
        <begin position="1"/>
        <end position="50"/>
    </location>
</feature>
<gene>
    <name evidence="3" type="ORF">NMN56_003155</name>
</gene>
<organism evidence="3 4">
    <name type="scientific">Streptomyces iconiensis</name>
    <dbReference type="NCBI Taxonomy" id="1384038"/>
    <lineage>
        <taxon>Bacteria</taxon>
        <taxon>Bacillati</taxon>
        <taxon>Actinomycetota</taxon>
        <taxon>Actinomycetes</taxon>
        <taxon>Kitasatosporales</taxon>
        <taxon>Streptomycetaceae</taxon>
        <taxon>Streptomyces</taxon>
    </lineage>
</organism>
<comment type="caution">
    <text evidence="3">The sequence shown here is derived from an EMBL/GenBank/DDBJ whole genome shotgun (WGS) entry which is preliminary data.</text>
</comment>
<dbReference type="EMBL" id="JANCPR020000003">
    <property type="protein sequence ID" value="MDJ1130964.1"/>
    <property type="molecule type" value="Genomic_DNA"/>
</dbReference>
<reference evidence="3 4" key="1">
    <citation type="submission" date="2023-05" db="EMBL/GenBank/DDBJ databases">
        <title>Streptantibioticus silvisoli sp. nov., acidotolerant actinomycetes 1 from pine litter.</title>
        <authorList>
            <person name="Swiecimska M."/>
            <person name="Golinska P."/>
            <person name="Sangal V."/>
            <person name="Wachnowicz B."/>
            <person name="Goodfellow M."/>
        </authorList>
    </citation>
    <scope>NUCLEOTIDE SEQUENCE [LARGE SCALE GENOMIC DNA]</scope>
    <source>
        <strain evidence="3 4">DSM 42109</strain>
    </source>
</reference>
<evidence type="ECO:0000313" key="3">
    <source>
        <dbReference type="EMBL" id="MDJ1130964.1"/>
    </source>
</evidence>
<accession>A0ABT6ZPK4</accession>
<feature type="compositionally biased region" description="Low complexity" evidence="1">
    <location>
        <begin position="48"/>
        <end position="58"/>
    </location>
</feature>
<evidence type="ECO:0000313" key="4">
    <source>
        <dbReference type="Proteomes" id="UP001214441"/>
    </source>
</evidence>
<protein>
    <submittedName>
        <fullName evidence="3">Uncharacterized protein</fullName>
    </submittedName>
</protein>
<name>A0ABT6ZPK4_9ACTN</name>
<dbReference type="Proteomes" id="UP001214441">
    <property type="component" value="Unassembled WGS sequence"/>
</dbReference>
<feature type="region of interest" description="Disordered" evidence="1">
    <location>
        <begin position="48"/>
        <end position="95"/>
    </location>
</feature>
<dbReference type="RefSeq" id="WP_274042178.1">
    <property type="nucleotide sequence ID" value="NZ_JANCPR020000003.1"/>
</dbReference>
<feature type="compositionally biased region" description="Low complexity" evidence="1">
    <location>
        <begin position="66"/>
        <end position="75"/>
    </location>
</feature>
<keyword evidence="2" id="KW-0732">Signal</keyword>